<evidence type="ECO:0000256" key="14">
    <source>
        <dbReference type="ARBA" id="ARBA00023136"/>
    </source>
</evidence>
<evidence type="ECO:0000256" key="23">
    <source>
        <dbReference type="SAM" id="SignalP"/>
    </source>
</evidence>
<dbReference type="OrthoDB" id="2015116at2759"/>
<evidence type="ECO:0000256" key="4">
    <source>
        <dbReference type="ARBA" id="ARBA00004613"/>
    </source>
</evidence>
<keyword evidence="9" id="KW-0399">Innate immunity</keyword>
<dbReference type="PROSITE" id="PS00010">
    <property type="entry name" value="ASX_HYDROXYL"/>
    <property type="match status" value="2"/>
</dbReference>
<dbReference type="Pfam" id="PF23283">
    <property type="entry name" value="D8C_UMOD"/>
    <property type="match status" value="1"/>
</dbReference>
<dbReference type="PROSITE" id="PS51034">
    <property type="entry name" value="ZP_2"/>
    <property type="match status" value="1"/>
</dbReference>
<dbReference type="GO" id="GO:0016324">
    <property type="term" value="C:apical plasma membrane"/>
    <property type="evidence" value="ECO:0000318"/>
    <property type="project" value="GO_Central"/>
</dbReference>
<dbReference type="InterPro" id="IPR056861">
    <property type="entry name" value="HMCN1-like_VWA"/>
</dbReference>
<dbReference type="InterPro" id="IPR049883">
    <property type="entry name" value="NOTCH1_EGF-like"/>
</dbReference>
<dbReference type="InterPro" id="IPR001507">
    <property type="entry name" value="ZP_dom"/>
</dbReference>
<dbReference type="InterPro" id="IPR055355">
    <property type="entry name" value="ZP-C"/>
</dbReference>
<keyword evidence="12" id="KW-0677">Repeat</keyword>
<comment type="subunit">
    <text evidence="20">Homodimer that then polymerizes into long filaments. The filaments can additionally assemble laterally to form a sheet. The filaments consist of a zigzag-shaped backbone with laterally protruding arms which interact with bacterial adhesin fimH. Two fimH molecules can bind to a single UMOD monomer.</text>
</comment>
<feature type="signal peptide" evidence="23">
    <location>
        <begin position="1"/>
        <end position="44"/>
    </location>
</feature>
<dbReference type="CDD" id="cd00054">
    <property type="entry name" value="EGF_CA"/>
    <property type="match status" value="2"/>
</dbReference>
<dbReference type="Pfam" id="PF12947">
    <property type="entry name" value="EGF_3"/>
    <property type="match status" value="2"/>
</dbReference>
<dbReference type="PROSITE" id="PS00682">
    <property type="entry name" value="ZP_1"/>
    <property type="match status" value="1"/>
</dbReference>
<dbReference type="Gene3D" id="2.40.155.10">
    <property type="entry name" value="Green fluorescent protein"/>
    <property type="match status" value="1"/>
</dbReference>
<dbReference type="InterPro" id="IPR042235">
    <property type="entry name" value="ZP-C_dom"/>
</dbReference>
<dbReference type="InterPro" id="IPR000152">
    <property type="entry name" value="EGF-type_Asp/Asn_hydroxyl_site"/>
</dbReference>
<evidence type="ECO:0000256" key="19">
    <source>
        <dbReference type="ARBA" id="ARBA00045741"/>
    </source>
</evidence>
<dbReference type="Proteomes" id="UP000186698">
    <property type="component" value="Chromosome 9_10L"/>
</dbReference>
<dbReference type="FunFam" id="2.10.25.10:FF:000038">
    <property type="entry name" value="Fibrillin 2"/>
    <property type="match status" value="1"/>
</dbReference>
<dbReference type="RefSeq" id="XP_041432233.1">
    <property type="nucleotide sequence ID" value="XM_041576299.1"/>
</dbReference>
<reference evidence="27" key="1">
    <citation type="submission" date="2025-08" db="UniProtKB">
        <authorList>
            <consortium name="RefSeq"/>
        </authorList>
    </citation>
    <scope>IDENTIFICATION</scope>
    <source>
        <strain evidence="27">J_2021</strain>
        <tissue evidence="27">Erythrocytes</tissue>
    </source>
</reference>
<comment type="caution">
    <text evidence="21">Lacks conserved residue(s) required for the propagation of feature annotation.</text>
</comment>
<feature type="domain" description="ZP" evidence="25">
    <location>
        <begin position="643"/>
        <end position="896"/>
    </location>
</feature>
<keyword evidence="10" id="KW-0336">GPI-anchor</keyword>
<evidence type="ECO:0000256" key="21">
    <source>
        <dbReference type="PROSITE-ProRule" id="PRU00076"/>
    </source>
</evidence>
<evidence type="ECO:0000256" key="16">
    <source>
        <dbReference type="ARBA" id="ARBA00023180"/>
    </source>
</evidence>
<dbReference type="InterPro" id="IPR036465">
    <property type="entry name" value="vWFA_dom_sf"/>
</dbReference>
<dbReference type="Pfam" id="PF25106">
    <property type="entry name" value="VWA_4"/>
    <property type="match status" value="1"/>
</dbReference>
<evidence type="ECO:0000256" key="9">
    <source>
        <dbReference type="ARBA" id="ARBA00022588"/>
    </source>
</evidence>
<dbReference type="PROSITE" id="PS01186">
    <property type="entry name" value="EGF_2"/>
    <property type="match status" value="1"/>
</dbReference>
<feature type="region of interest" description="Disordered" evidence="22">
    <location>
        <begin position="1001"/>
        <end position="1024"/>
    </location>
</feature>
<organism evidence="26 27">
    <name type="scientific">Xenopus laevis</name>
    <name type="common">African clawed frog</name>
    <dbReference type="NCBI Taxonomy" id="8355"/>
    <lineage>
        <taxon>Eukaryota</taxon>
        <taxon>Metazoa</taxon>
        <taxon>Chordata</taxon>
        <taxon>Craniata</taxon>
        <taxon>Vertebrata</taxon>
        <taxon>Euteleostomi</taxon>
        <taxon>Amphibia</taxon>
        <taxon>Batrachia</taxon>
        <taxon>Anura</taxon>
        <taxon>Pipoidea</taxon>
        <taxon>Pipidae</taxon>
        <taxon>Xenopodinae</taxon>
        <taxon>Xenopus</taxon>
        <taxon>Xenopus</taxon>
    </lineage>
</organism>
<evidence type="ECO:0000256" key="20">
    <source>
        <dbReference type="ARBA" id="ARBA00046503"/>
    </source>
</evidence>
<evidence type="ECO:0000256" key="5">
    <source>
        <dbReference type="ARBA" id="ARBA00015737"/>
    </source>
</evidence>
<evidence type="ECO:0000256" key="7">
    <source>
        <dbReference type="ARBA" id="ARBA00022525"/>
    </source>
</evidence>
<keyword evidence="18" id="KW-0449">Lipoprotein</keyword>
<dbReference type="GeneID" id="121397975"/>
<dbReference type="InterPro" id="IPR000742">
    <property type="entry name" value="EGF"/>
</dbReference>
<dbReference type="GO" id="GO:0005509">
    <property type="term" value="F:calcium ion binding"/>
    <property type="evidence" value="ECO:0007669"/>
    <property type="project" value="InterPro"/>
</dbReference>
<dbReference type="KEGG" id="xla:121397975"/>
<feature type="chain" id="PRO_5035292376" description="Uromodulin" evidence="23">
    <location>
        <begin position="45"/>
        <end position="1024"/>
    </location>
</feature>
<dbReference type="SMART" id="SM00181">
    <property type="entry name" value="EGF"/>
    <property type="match status" value="4"/>
</dbReference>
<comment type="subcellular location">
    <subcellularLocation>
        <location evidence="1">Apical cell membrane</location>
        <topology evidence="1">Lipid-anchor</topology>
        <topology evidence="1">GPI-anchor</topology>
    </subcellularLocation>
    <subcellularLocation>
        <location evidence="3">Basolateral cell membrane</location>
        <topology evidence="3">Lipid-anchor</topology>
        <topology evidence="3">GPI-anchor</topology>
    </subcellularLocation>
    <subcellularLocation>
        <location evidence="2">Cell projection</location>
        <location evidence="2">Cilium membrane</location>
    </subcellularLocation>
    <subcellularLocation>
        <location evidence="4">Secreted</location>
    </subcellularLocation>
</comment>
<dbReference type="Gene3D" id="2.10.25.10">
    <property type="entry name" value="Laminin"/>
    <property type="match status" value="2"/>
</dbReference>
<evidence type="ECO:0000256" key="6">
    <source>
        <dbReference type="ARBA" id="ARBA00022475"/>
    </source>
</evidence>
<dbReference type="Pfam" id="PF07645">
    <property type="entry name" value="EGF_CA"/>
    <property type="match status" value="1"/>
</dbReference>
<feature type="domain" description="EGF-like" evidence="24">
    <location>
        <begin position="371"/>
        <end position="412"/>
    </location>
</feature>
<dbReference type="GO" id="GO:0045087">
    <property type="term" value="P:innate immune response"/>
    <property type="evidence" value="ECO:0007669"/>
    <property type="project" value="UniProtKB-KW"/>
</dbReference>
<dbReference type="SMART" id="SM00179">
    <property type="entry name" value="EGF_CA"/>
    <property type="match status" value="3"/>
</dbReference>
<evidence type="ECO:0000313" key="26">
    <source>
        <dbReference type="Proteomes" id="UP000186698"/>
    </source>
</evidence>
<evidence type="ECO:0000256" key="13">
    <source>
        <dbReference type="ARBA" id="ARBA00022859"/>
    </source>
</evidence>
<dbReference type="PROSITE" id="PS01187">
    <property type="entry name" value="EGF_CA"/>
    <property type="match status" value="1"/>
</dbReference>
<keyword evidence="7" id="KW-0964">Secreted</keyword>
<evidence type="ECO:0000256" key="12">
    <source>
        <dbReference type="ARBA" id="ARBA00022737"/>
    </source>
</evidence>
<dbReference type="GO" id="GO:0060170">
    <property type="term" value="C:ciliary membrane"/>
    <property type="evidence" value="ECO:0007669"/>
    <property type="project" value="UniProtKB-SubCell"/>
</dbReference>
<dbReference type="GO" id="GO:0016323">
    <property type="term" value="C:basolateral plasma membrane"/>
    <property type="evidence" value="ECO:0007669"/>
    <property type="project" value="UniProtKB-SubCell"/>
</dbReference>
<keyword evidence="11 23" id="KW-0732">Signal</keyword>
<evidence type="ECO:0000259" key="25">
    <source>
        <dbReference type="PROSITE" id="PS51034"/>
    </source>
</evidence>
<comment type="function">
    <text evidence="19">Functions in biogenesis and organization of the apical membrane of epithelial cells of the thick ascending limb of Henle's loop (TALH), where it promotes formation of complex filamentous gel-like structure that may play a role in the water barrier permeability. May serve as a receptor for binding and endocytosis of cytokines (IL-1, IL-2) and TNF. Facilitates neutrophil migration across renal epithelia.</text>
</comment>
<evidence type="ECO:0000256" key="18">
    <source>
        <dbReference type="ARBA" id="ARBA00023288"/>
    </source>
</evidence>
<keyword evidence="26" id="KW-1185">Reference proteome</keyword>
<protein>
    <recommendedName>
        <fullName evidence="5">Uromodulin</fullName>
    </recommendedName>
</protein>
<sequence length="1024" mass="112536">MSEPCTVGWEESHSAEPFLLWVKRTMHTLLTFLILFLASDGSHAQTCTTTVTSSLTYLVDTTGSMYDDLQQLSLVNNWILDQTTARFPCGVRQYTMVEFNDPTFGPARVTSSIDEFKTFFNKLTVSGGGDCPELAMNGLKLALDKSPPGSSILVLTDASAKDYNVVSILNSIRSLILTKQSQVIFLITGLCSGLNDPKFLIYRDIASLSYGHIFQISLSDLGKVFNYLDFTLSRPVNSTVKVLYEYYNDISHCDDFSVTSNFSTLLVITDGPINSIRVLGPDSKDPNPKTIVSEKWGSLYEIRKPSKGAWTICVVSTGPHAVQVEGLTATNTSVTERCSDCHADAICEAYLDLFECTCKDGYVGDGFSCLDDDECAYPWLNNCTYGYCENTNGSYDCVCPAGYTKGEGDTCVDIDECSSPELNGCHPSATCVNYVGTYTCQCPPGVPGDGFNCETDPCARDVCGSSKECIPNGSSYFCSDPCVNHTVLDEPWRSTANDLYVNIKCDNDKNGWYRFIGSGGIRMPEFCVPENRCSTHASMWLNGSHPAPTDGIVSRTGCAHWGGNCCRYSSTIQIKACPGGYHIYKLISTPACSLAYCTDPSSLNGECLCAPDEECRFVSGSHGCYCNDNRTISAFSDLRPTVSCGTQSMKTTFRKCELRALNIDVKDIILADGSCFNVLNDNNTNTYSVLSTLQAGNCGMKFITNGTHASYMNSFEFYFVLPGNIIRDKLITTSTCIYPLDMRLSLQTALNPIISSTNISINGTGQFKAHMAVYNGSDYKYPYEGTQVDIYTKTVIYIGVFLEGPDPSQYAMVLKNCYATPSNNPDDLRKYYIIQNRCPSTIDNTVSIAENGLSSQARFSFEMFAFVGDHKQVYLHCEIYACNNRTTVCSPTCSGARALDVTTENTFNLKLGPFNRLAFPAGTDWSRGVKKHPVTNDPFPIPPLRRSLAQPHLNLLLQSAYGQHCLALSYLVPPGFTTRESSTPRGTGKGTKHTVYTRKELNGSEPENIGRIVRQTHGEEQARS</sequence>
<dbReference type="GO" id="GO:0009986">
    <property type="term" value="C:cell surface"/>
    <property type="evidence" value="ECO:0000318"/>
    <property type="project" value="GO_Central"/>
</dbReference>
<keyword evidence="17" id="KW-0966">Cell projection</keyword>
<gene>
    <name evidence="27" type="primary">LOC121397975</name>
</gene>
<dbReference type="Pfam" id="PF00100">
    <property type="entry name" value="Zona_pellucida"/>
    <property type="match status" value="1"/>
</dbReference>
<dbReference type="SUPFAM" id="SSF57184">
    <property type="entry name" value="Growth factor receptor domain"/>
    <property type="match status" value="1"/>
</dbReference>
<dbReference type="InterPro" id="IPR024731">
    <property type="entry name" value="NELL2-like_EGF"/>
</dbReference>
<evidence type="ECO:0000256" key="17">
    <source>
        <dbReference type="ARBA" id="ARBA00023273"/>
    </source>
</evidence>
<dbReference type="InterPro" id="IPR009017">
    <property type="entry name" value="GFP"/>
</dbReference>
<dbReference type="AlphaFoldDB" id="A0A8J1LRP1"/>
<dbReference type="InterPro" id="IPR001881">
    <property type="entry name" value="EGF-like_Ca-bd_dom"/>
</dbReference>
<evidence type="ECO:0000256" key="10">
    <source>
        <dbReference type="ARBA" id="ARBA00022622"/>
    </source>
</evidence>
<dbReference type="InterPro" id="IPR057774">
    <property type="entry name" value="D8C_UMOD/GP2/OIT3-like"/>
</dbReference>
<accession>A0A8J1LRP1</accession>
<keyword evidence="8 21" id="KW-0245">EGF-like domain</keyword>
<evidence type="ECO:0000256" key="15">
    <source>
        <dbReference type="ARBA" id="ARBA00023157"/>
    </source>
</evidence>
<keyword evidence="15" id="KW-1015">Disulfide bond</keyword>
<dbReference type="SMART" id="SM00241">
    <property type="entry name" value="ZP"/>
    <property type="match status" value="1"/>
</dbReference>
<dbReference type="PANTHER" id="PTHR14002:SF57">
    <property type="entry name" value="UROMODULIN"/>
    <property type="match status" value="1"/>
</dbReference>
<dbReference type="FunFam" id="2.60.40.4100:FF:000001">
    <property type="entry name" value="alpha-tectorin isoform X1"/>
    <property type="match status" value="1"/>
</dbReference>
<keyword evidence="13" id="KW-0391">Immunity</keyword>
<dbReference type="GO" id="GO:0098552">
    <property type="term" value="C:side of membrane"/>
    <property type="evidence" value="ECO:0007669"/>
    <property type="project" value="UniProtKB-KW"/>
</dbReference>
<keyword evidence="14" id="KW-0472">Membrane</keyword>
<dbReference type="Gene3D" id="3.40.50.410">
    <property type="entry name" value="von Willebrand factor, type A domain"/>
    <property type="match status" value="1"/>
</dbReference>
<feature type="domain" description="EGF-like" evidence="24">
    <location>
        <begin position="413"/>
        <end position="454"/>
    </location>
</feature>
<evidence type="ECO:0000313" key="27">
    <source>
        <dbReference type="RefSeq" id="XP_041432233.1"/>
    </source>
</evidence>
<keyword evidence="6" id="KW-1003">Cell membrane</keyword>
<evidence type="ECO:0000256" key="3">
    <source>
        <dbReference type="ARBA" id="ARBA00004539"/>
    </source>
</evidence>
<dbReference type="InterPro" id="IPR018097">
    <property type="entry name" value="EGF_Ca-bd_CS"/>
</dbReference>
<evidence type="ECO:0000256" key="8">
    <source>
        <dbReference type="ARBA" id="ARBA00022536"/>
    </source>
</evidence>
<evidence type="ECO:0000256" key="11">
    <source>
        <dbReference type="ARBA" id="ARBA00022729"/>
    </source>
</evidence>
<dbReference type="InterPro" id="IPR017977">
    <property type="entry name" value="ZP_dom_CS"/>
</dbReference>
<dbReference type="Gene3D" id="2.60.40.4100">
    <property type="entry name" value="Zona pellucida, ZP-C domain"/>
    <property type="match status" value="1"/>
</dbReference>
<evidence type="ECO:0000256" key="1">
    <source>
        <dbReference type="ARBA" id="ARBA00004303"/>
    </source>
</evidence>
<evidence type="ECO:0000259" key="24">
    <source>
        <dbReference type="PROSITE" id="PS50026"/>
    </source>
</evidence>
<dbReference type="GO" id="GO:0005615">
    <property type="term" value="C:extracellular space"/>
    <property type="evidence" value="ECO:0000318"/>
    <property type="project" value="GO_Central"/>
</dbReference>
<proteinExistence type="predicted"/>
<dbReference type="InterPro" id="IPR009030">
    <property type="entry name" value="Growth_fac_rcpt_cys_sf"/>
</dbReference>
<evidence type="ECO:0000256" key="22">
    <source>
        <dbReference type="SAM" id="MobiDB-lite"/>
    </source>
</evidence>
<evidence type="ECO:0000256" key="2">
    <source>
        <dbReference type="ARBA" id="ARBA00004309"/>
    </source>
</evidence>
<dbReference type="PANTHER" id="PTHR14002">
    <property type="entry name" value="ENDOGLIN/TGF-BETA RECEPTOR TYPE III"/>
    <property type="match status" value="1"/>
</dbReference>
<dbReference type="SUPFAM" id="SSF53300">
    <property type="entry name" value="vWA-like"/>
    <property type="match status" value="1"/>
</dbReference>
<keyword evidence="16" id="KW-0325">Glycoprotein</keyword>
<name>A0A8J1LRP1_XENLA</name>
<dbReference type="GO" id="GO:1990266">
    <property type="term" value="P:neutrophil migration"/>
    <property type="evidence" value="ECO:0000318"/>
    <property type="project" value="GO_Central"/>
</dbReference>
<dbReference type="PROSITE" id="PS50026">
    <property type="entry name" value="EGF_3"/>
    <property type="match status" value="2"/>
</dbReference>